<proteinExistence type="predicted"/>
<evidence type="ECO:0000313" key="2">
    <source>
        <dbReference type="EMBL" id="PGH04404.1"/>
    </source>
</evidence>
<evidence type="ECO:0000256" key="1">
    <source>
        <dbReference type="SAM" id="MobiDB-lite"/>
    </source>
</evidence>
<sequence>MESPARLSIHRTPTQKQLKMIGPAAGSYQDGPCLETSDYSSHRSRRHRRRQADPDISLSEGLRAKFWLFHCSLTSIFQSDWSGQWVFRTMAVNTDRFEEARHVNGHPYPHPLEVAIPLEREIGKGLPPKHRISESEGARKRKAESQKGTLHRPDGKATTEKQSISLDFGLAKISTGQIYSAFGVLGEKFGI</sequence>
<dbReference type="Proteomes" id="UP000224080">
    <property type="component" value="Unassembled WGS sequence"/>
</dbReference>
<dbReference type="EMBL" id="PDNC01000039">
    <property type="protein sequence ID" value="PGH04404.1"/>
    <property type="molecule type" value="Genomic_DNA"/>
</dbReference>
<keyword evidence="3" id="KW-1185">Reference proteome</keyword>
<gene>
    <name evidence="2" type="ORF">GX51_03563</name>
</gene>
<feature type="region of interest" description="Disordered" evidence="1">
    <location>
        <begin position="127"/>
        <end position="160"/>
    </location>
</feature>
<feature type="region of interest" description="Disordered" evidence="1">
    <location>
        <begin position="22"/>
        <end position="52"/>
    </location>
</feature>
<dbReference type="AlphaFoldDB" id="A0A2B7WYI0"/>
<accession>A0A2B7WYI0</accession>
<comment type="caution">
    <text evidence="2">The sequence shown here is derived from an EMBL/GenBank/DDBJ whole genome shotgun (WGS) entry which is preliminary data.</text>
</comment>
<evidence type="ECO:0000313" key="3">
    <source>
        <dbReference type="Proteomes" id="UP000224080"/>
    </source>
</evidence>
<name>A0A2B7WYI0_9EURO</name>
<organism evidence="2 3">
    <name type="scientific">Blastomyces parvus</name>
    <dbReference type="NCBI Taxonomy" id="2060905"/>
    <lineage>
        <taxon>Eukaryota</taxon>
        <taxon>Fungi</taxon>
        <taxon>Dikarya</taxon>
        <taxon>Ascomycota</taxon>
        <taxon>Pezizomycotina</taxon>
        <taxon>Eurotiomycetes</taxon>
        <taxon>Eurotiomycetidae</taxon>
        <taxon>Onygenales</taxon>
        <taxon>Ajellomycetaceae</taxon>
        <taxon>Blastomyces</taxon>
    </lineage>
</organism>
<protein>
    <submittedName>
        <fullName evidence="2">Uncharacterized protein</fullName>
    </submittedName>
</protein>
<reference evidence="2 3" key="1">
    <citation type="submission" date="2017-10" db="EMBL/GenBank/DDBJ databases">
        <title>Comparative genomics in systemic dimorphic fungi from Ajellomycetaceae.</title>
        <authorList>
            <person name="Munoz J.F."/>
            <person name="Mcewen J.G."/>
            <person name="Clay O.K."/>
            <person name="Cuomo C.A."/>
        </authorList>
    </citation>
    <scope>NUCLEOTIDE SEQUENCE [LARGE SCALE GENOMIC DNA]</scope>
    <source>
        <strain evidence="2 3">UAMH130</strain>
    </source>
</reference>